<gene>
    <name evidence="8" type="ORF">VFPPC_10696</name>
</gene>
<dbReference type="SUPFAM" id="SSF47895">
    <property type="entry name" value="Transducin (alpha subunit), insertion domain"/>
    <property type="match status" value="1"/>
</dbReference>
<dbReference type="KEGG" id="pchm:VFPPC_10696"/>
<dbReference type="AlphaFoldDB" id="A0A179F4D9"/>
<dbReference type="SUPFAM" id="SSF52540">
    <property type="entry name" value="P-loop containing nucleoside triphosphate hydrolases"/>
    <property type="match status" value="1"/>
</dbReference>
<dbReference type="STRING" id="1380566.A0A179F4D9"/>
<evidence type="ECO:0000256" key="2">
    <source>
        <dbReference type="ARBA" id="ARBA00022741"/>
    </source>
</evidence>
<dbReference type="GO" id="GO:0046872">
    <property type="term" value="F:metal ion binding"/>
    <property type="evidence" value="ECO:0007669"/>
    <property type="project" value="UniProtKB-KW"/>
</dbReference>
<dbReference type="EMBL" id="LSBJ02000009">
    <property type="protein sequence ID" value="OAQ60272.1"/>
    <property type="molecule type" value="Genomic_DNA"/>
</dbReference>
<evidence type="ECO:0000256" key="7">
    <source>
        <dbReference type="PIRSR" id="PIRSR601019-2"/>
    </source>
</evidence>
<sequence>MATEQRNADILRLYRLLLYFPCSKFPVDLFVRACQPKFAWCPTGEVILKSPEEDAVPTWLLSVYNTNTAFFHGHSTSLLGNLIRRTQDRGIWHLERVVAFNSGVPLIERLKVEDDEAMIRDWVSVLIHAFPSHNMEIIGEELVSRLVSFAIESVLPLLSTLSDLQLKNSVLPELQGKKIPFLFSIFEFLYQSFSFLGYRHPSIPAYLPKRLVTLAGSDIPDDCKVYCKTLIEVLEITAQPCPAVSSFDFLSQGIDPLDERNNATVGGVLNLMTSAGSPLAGRSSTVLMDALGNAASRWRPLSQESISTMEYLVSLSLGKSPPSVPPRLTAINAADVGALSGLLLARSRRYNDATKVLEKAAKDVQLDYGITSMQYGIVVAEMANCYNMLRKESLAETWVRATLEASTPSGEFLDRPDQFYLLLALADSFIGRGKYHEALPLLQGLLENPHASDTIRMISALRLAKSHRRVHQDAMAFEPNKPLTVVLPLFNRVPDQLQMEYLEELACNLSAQSGISTKMSRNSQETIQLVNRMLKDHLAQSTTESPGLLWYRQARQQSLDDPIESRMMALTKPADELEAAERSRQKSAPETVSIHKSTVSSQQLSIPVMHVGFQQQRGLLSQEAKERSRAIDSTIAQERRLRRGDYNVLVMGSRSRSEVVNRLKIVDGGDFSNDELENYRSDVFSTIVNRAKSIVRALELLDIAPVSVTNQKYIELIAEYRLDLNIALPLSQDFCDALCAVWSDGCIENLKTRQTDLDLGDTLGDTTEYLFSAIHRISSAGYLPNEMDVSLVRASTNRGISETWLQHRSLRVKLIDIGNQISQMEKWLHQFDTIPLILFVVDLDTYDELETSLRLFDSIVNSRWLMRSSVTLFLNKTDILKQNLKTSPLEIYFTDYRDNTGGDDFKSAKKYIEKRFLEANRANHDMYIHVVQDRDFSNLQALFKMVSHQIIQQNLETGQI</sequence>
<dbReference type="GeneID" id="28853011"/>
<feature type="binding site" evidence="6">
    <location>
        <begin position="816"/>
        <end position="820"/>
    </location>
    <ligand>
        <name>GTP</name>
        <dbReference type="ChEBI" id="CHEBI:37565"/>
    </ligand>
</feature>
<dbReference type="SUPFAM" id="SSF48452">
    <property type="entry name" value="TPR-like"/>
    <property type="match status" value="1"/>
</dbReference>
<dbReference type="PANTHER" id="PTHR10218:SF369">
    <property type="entry name" value="GUANINE NUCLEOTIDE-BINDING PROTEIN ALPHA-2 SUBUNIT"/>
    <property type="match status" value="1"/>
</dbReference>
<dbReference type="InterPro" id="IPR011990">
    <property type="entry name" value="TPR-like_helical_dom_sf"/>
</dbReference>
<evidence type="ECO:0000256" key="1">
    <source>
        <dbReference type="ARBA" id="ARBA00022723"/>
    </source>
</evidence>
<evidence type="ECO:0000256" key="4">
    <source>
        <dbReference type="ARBA" id="ARBA00023134"/>
    </source>
</evidence>
<dbReference type="InterPro" id="IPR001019">
    <property type="entry name" value="Gprotein_alpha_su"/>
</dbReference>
<dbReference type="InterPro" id="IPR011025">
    <property type="entry name" value="GproteinA_insert"/>
</dbReference>
<organism evidence="8 9">
    <name type="scientific">Pochonia chlamydosporia 170</name>
    <dbReference type="NCBI Taxonomy" id="1380566"/>
    <lineage>
        <taxon>Eukaryota</taxon>
        <taxon>Fungi</taxon>
        <taxon>Dikarya</taxon>
        <taxon>Ascomycota</taxon>
        <taxon>Pezizomycotina</taxon>
        <taxon>Sordariomycetes</taxon>
        <taxon>Hypocreomycetidae</taxon>
        <taxon>Hypocreales</taxon>
        <taxon>Clavicipitaceae</taxon>
        <taxon>Pochonia</taxon>
    </lineage>
</organism>
<dbReference type="OrthoDB" id="5817230at2759"/>
<dbReference type="Gene3D" id="1.10.400.10">
    <property type="entry name" value="GI Alpha 1, domain 2-like"/>
    <property type="match status" value="1"/>
</dbReference>
<dbReference type="Pfam" id="PF00503">
    <property type="entry name" value="G-alpha"/>
    <property type="match status" value="1"/>
</dbReference>
<evidence type="ECO:0000256" key="3">
    <source>
        <dbReference type="ARBA" id="ARBA00022842"/>
    </source>
</evidence>
<comment type="caution">
    <text evidence="8">The sequence shown here is derived from an EMBL/GenBank/DDBJ whole genome shotgun (WGS) entry which is preliminary data.</text>
</comment>
<dbReference type="GO" id="GO:0005834">
    <property type="term" value="C:heterotrimeric G-protein complex"/>
    <property type="evidence" value="ECO:0007669"/>
    <property type="project" value="TreeGrafter"/>
</dbReference>
<reference evidence="8 9" key="1">
    <citation type="journal article" date="2016" name="PLoS Pathog.">
        <title>Biosynthesis of antibiotic leucinostatins in bio-control fungus Purpureocillium lilacinum and their inhibition on phytophthora revealed by genome mining.</title>
        <authorList>
            <person name="Wang G."/>
            <person name="Liu Z."/>
            <person name="Lin R."/>
            <person name="Li E."/>
            <person name="Mao Z."/>
            <person name="Ling J."/>
            <person name="Yang Y."/>
            <person name="Yin W.B."/>
            <person name="Xie B."/>
        </authorList>
    </citation>
    <scope>NUCLEOTIDE SEQUENCE [LARGE SCALE GENOMIC DNA]</scope>
    <source>
        <strain evidence="8">170</strain>
    </source>
</reference>
<dbReference type="GO" id="GO:0005737">
    <property type="term" value="C:cytoplasm"/>
    <property type="evidence" value="ECO:0007669"/>
    <property type="project" value="TreeGrafter"/>
</dbReference>
<dbReference type="RefSeq" id="XP_018138182.1">
    <property type="nucleotide sequence ID" value="XM_018289017.1"/>
</dbReference>
<protein>
    <submittedName>
        <fullName evidence="8">Guanine nucleotide-binding protein alpha-3 subunit</fullName>
    </submittedName>
</protein>
<dbReference type="Proteomes" id="UP000078397">
    <property type="component" value="Unassembled WGS sequence"/>
</dbReference>
<dbReference type="Gene3D" id="3.40.50.300">
    <property type="entry name" value="P-loop containing nucleotide triphosphate hydrolases"/>
    <property type="match status" value="1"/>
</dbReference>
<dbReference type="SMART" id="SM00275">
    <property type="entry name" value="G_alpha"/>
    <property type="match status" value="1"/>
</dbReference>
<evidence type="ECO:0000313" key="9">
    <source>
        <dbReference type="Proteomes" id="UP000078397"/>
    </source>
</evidence>
<name>A0A179F4D9_METCM</name>
<dbReference type="FunFam" id="3.40.50.300:FF:000720">
    <property type="entry name" value="Guanine nucleotide-binding protein G(k) subunit alpha"/>
    <property type="match status" value="1"/>
</dbReference>
<proteinExistence type="predicted"/>
<feature type="binding site" evidence="7">
    <location>
        <position position="796"/>
    </location>
    <ligand>
        <name>Mg(2+)</name>
        <dbReference type="ChEBI" id="CHEBI:18420"/>
    </ligand>
</feature>
<dbReference type="GO" id="GO:0007189">
    <property type="term" value="P:adenylate cyclase-activating G protein-coupled receptor signaling pathway"/>
    <property type="evidence" value="ECO:0007669"/>
    <property type="project" value="TreeGrafter"/>
</dbReference>
<keyword evidence="9" id="KW-1185">Reference proteome</keyword>
<dbReference type="GO" id="GO:0003924">
    <property type="term" value="F:GTPase activity"/>
    <property type="evidence" value="ECO:0007669"/>
    <property type="project" value="InterPro"/>
</dbReference>
<dbReference type="GO" id="GO:0031683">
    <property type="term" value="F:G-protein beta/gamma-subunit complex binding"/>
    <property type="evidence" value="ECO:0007669"/>
    <property type="project" value="InterPro"/>
</dbReference>
<evidence type="ECO:0000313" key="8">
    <source>
        <dbReference type="EMBL" id="OAQ60272.1"/>
    </source>
</evidence>
<keyword evidence="5" id="KW-0807">Transducer</keyword>
<feature type="binding site" evidence="7">
    <location>
        <position position="657"/>
    </location>
    <ligand>
        <name>Mg(2+)</name>
        <dbReference type="ChEBI" id="CHEBI:18420"/>
    </ligand>
</feature>
<dbReference type="PRINTS" id="PR00318">
    <property type="entry name" value="GPROTEINA"/>
</dbReference>
<keyword evidence="3 7" id="KW-0460">Magnesium</keyword>
<feature type="binding site" evidence="6">
    <location>
        <begin position="875"/>
        <end position="878"/>
    </location>
    <ligand>
        <name>GTP</name>
        <dbReference type="ChEBI" id="CHEBI:37565"/>
    </ligand>
</feature>
<evidence type="ECO:0000256" key="6">
    <source>
        <dbReference type="PIRSR" id="PIRSR601019-1"/>
    </source>
</evidence>
<dbReference type="Gene3D" id="1.25.40.10">
    <property type="entry name" value="Tetratricopeptide repeat domain"/>
    <property type="match status" value="1"/>
</dbReference>
<keyword evidence="2 6" id="KW-0547">Nucleotide-binding</keyword>
<keyword evidence="1 7" id="KW-0479">Metal-binding</keyword>
<dbReference type="GO" id="GO:0005525">
    <property type="term" value="F:GTP binding"/>
    <property type="evidence" value="ECO:0007669"/>
    <property type="project" value="UniProtKB-KW"/>
</dbReference>
<dbReference type="PROSITE" id="PS51882">
    <property type="entry name" value="G_ALPHA"/>
    <property type="match status" value="1"/>
</dbReference>
<keyword evidence="4 6" id="KW-0342">GTP-binding</keyword>
<dbReference type="GO" id="GO:0001664">
    <property type="term" value="F:G protein-coupled receptor binding"/>
    <property type="evidence" value="ECO:0007669"/>
    <property type="project" value="TreeGrafter"/>
</dbReference>
<dbReference type="PANTHER" id="PTHR10218">
    <property type="entry name" value="GTP-BINDING PROTEIN ALPHA SUBUNIT"/>
    <property type="match status" value="1"/>
</dbReference>
<evidence type="ECO:0000256" key="5">
    <source>
        <dbReference type="ARBA" id="ARBA00023224"/>
    </source>
</evidence>
<dbReference type="InterPro" id="IPR027417">
    <property type="entry name" value="P-loop_NTPase"/>
</dbReference>
<accession>A0A179F4D9</accession>